<evidence type="ECO:0000256" key="3">
    <source>
        <dbReference type="ARBA" id="ARBA00023002"/>
    </source>
</evidence>
<dbReference type="NCBIfam" id="NF007899">
    <property type="entry name" value="PRK10605.1"/>
    <property type="match status" value="1"/>
</dbReference>
<dbReference type="Pfam" id="PF00724">
    <property type="entry name" value="Oxidored_FMN"/>
    <property type="match status" value="1"/>
</dbReference>
<evidence type="ECO:0000313" key="6">
    <source>
        <dbReference type="Proteomes" id="UP000182840"/>
    </source>
</evidence>
<feature type="domain" description="NADH:flavin oxidoreductase/NADH oxidase N-terminal" evidence="4">
    <location>
        <begin position="4"/>
        <end position="349"/>
    </location>
</feature>
<dbReference type="GO" id="GO:0005829">
    <property type="term" value="C:cytosol"/>
    <property type="evidence" value="ECO:0007669"/>
    <property type="project" value="TreeGrafter"/>
</dbReference>
<dbReference type="GO" id="GO:0010181">
    <property type="term" value="F:FMN binding"/>
    <property type="evidence" value="ECO:0007669"/>
    <property type="project" value="InterPro"/>
</dbReference>
<dbReference type="InterPro" id="IPR001155">
    <property type="entry name" value="OxRdtase_FMN_N"/>
</dbReference>
<comment type="similarity">
    <text evidence="2">Belongs to the NADH:flavin oxidoreductase/NADH oxidase family.</text>
</comment>
<dbReference type="RefSeq" id="WP_072607337.1">
    <property type="nucleotide sequence ID" value="NZ_CP018171.1"/>
</dbReference>
<dbReference type="PANTHER" id="PTHR22893:SF91">
    <property type="entry name" value="NADPH DEHYDROGENASE 2-RELATED"/>
    <property type="match status" value="1"/>
</dbReference>
<keyword evidence="3" id="KW-0560">Oxidoreductase</keyword>
<dbReference type="KEGG" id="meso:BSQ44_22685"/>
<keyword evidence="6" id="KW-1185">Reference proteome</keyword>
<sequence>MTTLFDPTTVGDIRLSNRIAMAPLTRNRSPGAVPGPFATEYYSQRATAGLVITEATAISHQGQGYADVPGLYGADQLAGWRKVTDAVHAAGGKIVTQLWHVGRISHVSLQPDGGKPVAPSAITAKSKTYVLGEDGSGAFVETSEPRALDASEIPGILDDYRKAAKAAVSEAGFDGVEIHGANGYLVDQFLRSGSNRRTDDYGGSIENRARFLFEVVDAVIEGAGAARTGIRLSPVTPANDASDPDPQPLFEHVVRGLAKRGLAYIHLVEGATGGARDFNQGEAPFDWAALKAAYREACGKGAWIVNNGYDKALAEEAVSSGRADLVAFGRPFIANPDLVERLRRDLPLNEGDRATFYGGGAKGYIDYPVATDKAA</sequence>
<gene>
    <name evidence="5" type="ORF">BSQ44_22685</name>
</gene>
<dbReference type="PANTHER" id="PTHR22893">
    <property type="entry name" value="NADH OXIDOREDUCTASE-RELATED"/>
    <property type="match status" value="1"/>
</dbReference>
<evidence type="ECO:0000313" key="5">
    <source>
        <dbReference type="EMBL" id="APH73874.1"/>
    </source>
</evidence>
<evidence type="ECO:0000256" key="1">
    <source>
        <dbReference type="ARBA" id="ARBA00001917"/>
    </source>
</evidence>
<comment type="cofactor">
    <cofactor evidence="1">
        <name>FMN</name>
        <dbReference type="ChEBI" id="CHEBI:58210"/>
    </cofactor>
</comment>
<dbReference type="OrthoDB" id="9804454at2"/>
<dbReference type="GO" id="GO:0016628">
    <property type="term" value="F:oxidoreductase activity, acting on the CH-CH group of donors, NAD or NADP as acceptor"/>
    <property type="evidence" value="ECO:0007669"/>
    <property type="project" value="UniProtKB-ARBA"/>
</dbReference>
<name>A0A1L3SWZ9_9HYPH</name>
<dbReference type="Gene3D" id="3.20.20.70">
    <property type="entry name" value="Aldolase class I"/>
    <property type="match status" value="1"/>
</dbReference>
<dbReference type="FunFam" id="3.20.20.70:FF:000059">
    <property type="entry name" value="N-ethylmaleimide reductase, FMN-linked"/>
    <property type="match status" value="1"/>
</dbReference>
<dbReference type="InterPro" id="IPR045247">
    <property type="entry name" value="Oye-like"/>
</dbReference>
<dbReference type="STRING" id="1670800.BSQ44_22685"/>
<dbReference type="Proteomes" id="UP000182840">
    <property type="component" value="Chromosome"/>
</dbReference>
<dbReference type="AlphaFoldDB" id="A0A1L3SWZ9"/>
<organism evidence="5 6">
    <name type="scientific">Aquibium oceanicum</name>
    <dbReference type="NCBI Taxonomy" id="1670800"/>
    <lineage>
        <taxon>Bacteria</taxon>
        <taxon>Pseudomonadati</taxon>
        <taxon>Pseudomonadota</taxon>
        <taxon>Alphaproteobacteria</taxon>
        <taxon>Hyphomicrobiales</taxon>
        <taxon>Phyllobacteriaceae</taxon>
        <taxon>Aquibium</taxon>
    </lineage>
</organism>
<protein>
    <submittedName>
        <fullName evidence="5">Alkene reductase</fullName>
    </submittedName>
</protein>
<dbReference type="EMBL" id="CP018171">
    <property type="protein sequence ID" value="APH73874.1"/>
    <property type="molecule type" value="Genomic_DNA"/>
</dbReference>
<evidence type="ECO:0000259" key="4">
    <source>
        <dbReference type="Pfam" id="PF00724"/>
    </source>
</evidence>
<proteinExistence type="inferred from homology"/>
<accession>A0A1L3SWZ9</accession>
<reference evidence="6" key="1">
    <citation type="submission" date="2016-11" db="EMBL/GenBank/DDBJ databases">
        <title>Mesorhizobium oceanicum sp. nov., isolated from deep seawater in South China Sea.</title>
        <authorList>
            <person name="Fu G.-Y."/>
        </authorList>
    </citation>
    <scope>NUCLEOTIDE SEQUENCE [LARGE SCALE GENOMIC DNA]</scope>
    <source>
        <strain evidence="6">B7</strain>
    </source>
</reference>
<dbReference type="CDD" id="cd02933">
    <property type="entry name" value="OYE_like_FMN"/>
    <property type="match status" value="1"/>
</dbReference>
<dbReference type="InterPro" id="IPR013785">
    <property type="entry name" value="Aldolase_TIM"/>
</dbReference>
<evidence type="ECO:0000256" key="2">
    <source>
        <dbReference type="ARBA" id="ARBA00005979"/>
    </source>
</evidence>
<dbReference type="SUPFAM" id="SSF51395">
    <property type="entry name" value="FMN-linked oxidoreductases"/>
    <property type="match status" value="1"/>
</dbReference>